<evidence type="ECO:0000259" key="4">
    <source>
        <dbReference type="Pfam" id="PF09727"/>
    </source>
</evidence>
<evidence type="ECO:0000256" key="2">
    <source>
        <dbReference type="SAM" id="Coils"/>
    </source>
</evidence>
<evidence type="ECO:0000256" key="1">
    <source>
        <dbReference type="ARBA" id="ARBA00023054"/>
    </source>
</evidence>
<dbReference type="InterPro" id="IPR019131">
    <property type="entry name" value="Cortactin-binding_p2_N"/>
</dbReference>
<dbReference type="PANTHER" id="PTHR23166:SF5">
    <property type="entry name" value="CTTNBP2 N-TERMINAL-LIKE PROTEIN"/>
    <property type="match status" value="1"/>
</dbReference>
<evidence type="ECO:0000256" key="3">
    <source>
        <dbReference type="SAM" id="MobiDB-lite"/>
    </source>
</evidence>
<dbReference type="OMA" id="HEMRLMN"/>
<reference evidence="5" key="2">
    <citation type="submission" date="2015-06" db="UniProtKB">
        <authorList>
            <consortium name="EnsemblMetazoa"/>
        </authorList>
    </citation>
    <scope>IDENTIFICATION</scope>
</reference>
<organism evidence="5 6">
    <name type="scientific">Megaselia scalaris</name>
    <name type="common">Humpbacked fly</name>
    <name type="synonym">Phora scalaris</name>
    <dbReference type="NCBI Taxonomy" id="36166"/>
    <lineage>
        <taxon>Eukaryota</taxon>
        <taxon>Metazoa</taxon>
        <taxon>Ecdysozoa</taxon>
        <taxon>Arthropoda</taxon>
        <taxon>Hexapoda</taxon>
        <taxon>Insecta</taxon>
        <taxon>Pterygota</taxon>
        <taxon>Neoptera</taxon>
        <taxon>Endopterygota</taxon>
        <taxon>Diptera</taxon>
        <taxon>Brachycera</taxon>
        <taxon>Muscomorpha</taxon>
        <taxon>Platypezoidea</taxon>
        <taxon>Phoridae</taxon>
        <taxon>Megaseliini</taxon>
        <taxon>Megaselia</taxon>
    </lineage>
</organism>
<accession>T1GW85</accession>
<dbReference type="HOGENOM" id="CLU_019330_1_0_1"/>
<dbReference type="Proteomes" id="UP000015102">
    <property type="component" value="Unassembled WGS sequence"/>
</dbReference>
<dbReference type="Pfam" id="PF09727">
    <property type="entry name" value="CortBP2"/>
    <property type="match status" value="1"/>
</dbReference>
<keyword evidence="6" id="KW-1185">Reference proteome</keyword>
<feature type="coiled-coil region" evidence="2">
    <location>
        <begin position="107"/>
        <end position="183"/>
    </location>
</feature>
<name>T1GW85_MEGSC</name>
<feature type="compositionally biased region" description="Polar residues" evidence="3">
    <location>
        <begin position="334"/>
        <end position="354"/>
    </location>
</feature>
<evidence type="ECO:0000313" key="6">
    <source>
        <dbReference type="Proteomes" id="UP000015102"/>
    </source>
</evidence>
<dbReference type="PANTHER" id="PTHR23166">
    <property type="entry name" value="FILAMIN/GPBP-INTERACTING PROTEIN"/>
    <property type="match status" value="1"/>
</dbReference>
<reference evidence="6" key="1">
    <citation type="submission" date="2013-02" db="EMBL/GenBank/DDBJ databases">
        <authorList>
            <person name="Hughes D."/>
        </authorList>
    </citation>
    <scope>NUCLEOTIDE SEQUENCE</scope>
    <source>
        <strain>Durham</strain>
        <strain evidence="6">NC isolate 2 -- Noor lab</strain>
    </source>
</reference>
<keyword evidence="1 2" id="KW-0175">Coiled coil</keyword>
<protein>
    <recommendedName>
        <fullName evidence="4">Cortactin-binding protein-2 N-terminal domain-containing protein</fullName>
    </recommendedName>
</protein>
<dbReference type="STRING" id="36166.T1GW85"/>
<proteinExistence type="predicted"/>
<dbReference type="InterPro" id="IPR050719">
    <property type="entry name" value="Cortactin-Actin_Reg"/>
</dbReference>
<dbReference type="EMBL" id="CAQQ02197396">
    <property type="status" value="NOT_ANNOTATED_CDS"/>
    <property type="molecule type" value="Genomic_DNA"/>
</dbReference>
<sequence>MPYNQLLQMVSRLEGELQARDVVIACLRNERVKSLLNHIRTRPEVPPSDPFAALFRDKLAIDGNFCNRDTSSLAVQAENEANLIINEQIEILYDMVTRQRQTHNRMVHILTESLDNNQRMRQELEEEKRKHEHDTAQGDDITYGLEIERTKLKQELEAERNQKKKLEKDMKKLQETLEFERNREKQMVLYLMAERKAIIKQYLEEGKRSQDLAQILNEEKQRSDTIAKVASFDTERKQLKLNSAKDDKRIKELEGEVLLLRNELDTYRKKLQQFQPSTGTKPRDEGVGMANVAKVVQPTATVSSVPVSGPTTGIARSLSVAPGVQPHPPASAVSRLNAQQANSGSQSPTVRNPNVSPPPK</sequence>
<dbReference type="AlphaFoldDB" id="T1GW85"/>
<evidence type="ECO:0000313" key="5">
    <source>
        <dbReference type="EnsemblMetazoa" id="MESCA008057-PA"/>
    </source>
</evidence>
<feature type="coiled-coil region" evidence="2">
    <location>
        <begin position="236"/>
        <end position="270"/>
    </location>
</feature>
<feature type="region of interest" description="Disordered" evidence="3">
    <location>
        <begin position="314"/>
        <end position="360"/>
    </location>
</feature>
<dbReference type="EnsemblMetazoa" id="MESCA008057-RA">
    <property type="protein sequence ID" value="MESCA008057-PA"/>
    <property type="gene ID" value="MESCA008057"/>
</dbReference>
<feature type="domain" description="Cortactin-binding protein-2 N-terminal" evidence="4">
    <location>
        <begin position="4"/>
        <end position="196"/>
    </location>
</feature>